<evidence type="ECO:0000313" key="2">
    <source>
        <dbReference type="EMBL" id="MBB5935535.1"/>
    </source>
</evidence>
<protein>
    <recommendedName>
        <fullName evidence="4">Lipoprotein</fullName>
    </recommendedName>
</protein>
<dbReference type="AlphaFoldDB" id="A0A7W9UY40"/>
<dbReference type="EMBL" id="JACHJL010000005">
    <property type="protein sequence ID" value="MBB5935535.1"/>
    <property type="molecule type" value="Genomic_DNA"/>
</dbReference>
<dbReference type="RefSeq" id="WP_184572059.1">
    <property type="nucleotide sequence ID" value="NZ_JACHJL010000005.1"/>
</dbReference>
<dbReference type="PROSITE" id="PS51257">
    <property type="entry name" value="PROKAR_LIPOPROTEIN"/>
    <property type="match status" value="1"/>
</dbReference>
<organism evidence="2 3">
    <name type="scientific">Streptomyces zagrosensis</name>
    <dbReference type="NCBI Taxonomy" id="1042984"/>
    <lineage>
        <taxon>Bacteria</taxon>
        <taxon>Bacillati</taxon>
        <taxon>Actinomycetota</taxon>
        <taxon>Actinomycetes</taxon>
        <taxon>Kitasatosporales</taxon>
        <taxon>Streptomycetaceae</taxon>
        <taxon>Streptomyces</taxon>
    </lineage>
</organism>
<comment type="caution">
    <text evidence="2">The sequence shown here is derived from an EMBL/GenBank/DDBJ whole genome shotgun (WGS) entry which is preliminary data.</text>
</comment>
<proteinExistence type="predicted"/>
<keyword evidence="1" id="KW-0732">Signal</keyword>
<dbReference type="Proteomes" id="UP000588098">
    <property type="component" value="Unassembled WGS sequence"/>
</dbReference>
<gene>
    <name evidence="2" type="ORF">FHS42_002597</name>
</gene>
<sequence>MSRRRMLVATVALLLTAGCSSADAGGTSESSSPPPGARDAVKRYVEALNDRDVKALLDVGSAPDKPWSRKQADEIIRSKGGKGLTIMKAPIRYDLMGEYMGTVSLATSDSAGRSLRETVELMHEKSHWHVVLFEWPSGDKETSAT</sequence>
<name>A0A7W9UY40_9ACTN</name>
<reference evidence="2 3" key="1">
    <citation type="submission" date="2020-08" db="EMBL/GenBank/DDBJ databases">
        <title>Genomic Encyclopedia of Type Strains, Phase III (KMG-III): the genomes of soil and plant-associated and newly described type strains.</title>
        <authorList>
            <person name="Whitman W."/>
        </authorList>
    </citation>
    <scope>NUCLEOTIDE SEQUENCE [LARGE SCALE GENOMIC DNA]</scope>
    <source>
        <strain evidence="2 3">CECT 8305</strain>
    </source>
</reference>
<feature type="signal peptide" evidence="1">
    <location>
        <begin position="1"/>
        <end position="24"/>
    </location>
</feature>
<feature type="chain" id="PRO_5038952776" description="Lipoprotein" evidence="1">
    <location>
        <begin position="25"/>
        <end position="145"/>
    </location>
</feature>
<evidence type="ECO:0000313" key="3">
    <source>
        <dbReference type="Proteomes" id="UP000588098"/>
    </source>
</evidence>
<evidence type="ECO:0000256" key="1">
    <source>
        <dbReference type="SAM" id="SignalP"/>
    </source>
</evidence>
<keyword evidence="3" id="KW-1185">Reference proteome</keyword>
<evidence type="ECO:0008006" key="4">
    <source>
        <dbReference type="Google" id="ProtNLM"/>
    </source>
</evidence>
<accession>A0A7W9UY40</accession>